<gene>
    <name evidence="2" type="ORF">Trco_002736</name>
</gene>
<feature type="compositionally biased region" description="Pro residues" evidence="1">
    <location>
        <begin position="369"/>
        <end position="382"/>
    </location>
</feature>
<feature type="compositionally biased region" description="Low complexity" evidence="1">
    <location>
        <begin position="27"/>
        <end position="43"/>
    </location>
</feature>
<keyword evidence="3" id="KW-1185">Reference proteome</keyword>
<name>A0A9P8QTD2_9HYPO</name>
<dbReference type="AlphaFoldDB" id="A0A9P8QTD2"/>
<comment type="caution">
    <text evidence="2">The sequence shown here is derived from an EMBL/GenBank/DDBJ whole genome shotgun (WGS) entry which is preliminary data.</text>
</comment>
<organism evidence="2 3">
    <name type="scientific">Trichoderma cornu-damae</name>
    <dbReference type="NCBI Taxonomy" id="654480"/>
    <lineage>
        <taxon>Eukaryota</taxon>
        <taxon>Fungi</taxon>
        <taxon>Dikarya</taxon>
        <taxon>Ascomycota</taxon>
        <taxon>Pezizomycotina</taxon>
        <taxon>Sordariomycetes</taxon>
        <taxon>Hypocreomycetidae</taxon>
        <taxon>Hypocreales</taxon>
        <taxon>Hypocreaceae</taxon>
        <taxon>Trichoderma</taxon>
    </lineage>
</organism>
<dbReference type="Proteomes" id="UP000827724">
    <property type="component" value="Unassembled WGS sequence"/>
</dbReference>
<evidence type="ECO:0000313" key="2">
    <source>
        <dbReference type="EMBL" id="KAH6609390.1"/>
    </source>
</evidence>
<accession>A0A9P8QTD2</accession>
<feature type="region of interest" description="Disordered" evidence="1">
    <location>
        <begin position="327"/>
        <end position="506"/>
    </location>
</feature>
<proteinExistence type="predicted"/>
<feature type="compositionally biased region" description="Polar residues" evidence="1">
    <location>
        <begin position="386"/>
        <end position="398"/>
    </location>
</feature>
<dbReference type="EMBL" id="JAIWOZ010000002">
    <property type="protein sequence ID" value="KAH6609390.1"/>
    <property type="molecule type" value="Genomic_DNA"/>
</dbReference>
<feature type="region of interest" description="Disordered" evidence="1">
    <location>
        <begin position="1"/>
        <end position="54"/>
    </location>
</feature>
<evidence type="ECO:0000256" key="1">
    <source>
        <dbReference type="SAM" id="MobiDB-lite"/>
    </source>
</evidence>
<protein>
    <submittedName>
        <fullName evidence="2">Wsc domain-containing</fullName>
    </submittedName>
</protein>
<dbReference type="OrthoDB" id="2019572at2759"/>
<reference evidence="2" key="1">
    <citation type="submission" date="2021-08" db="EMBL/GenBank/DDBJ databases">
        <title>Chromosome-Level Trichoderma cornu-damae using Hi-C Data.</title>
        <authorList>
            <person name="Kim C.S."/>
        </authorList>
    </citation>
    <scope>NUCLEOTIDE SEQUENCE</scope>
    <source>
        <strain evidence="2">KA19-0412C</strain>
    </source>
</reference>
<feature type="compositionally biased region" description="Polar residues" evidence="1">
    <location>
        <begin position="330"/>
        <end position="339"/>
    </location>
</feature>
<sequence>MDKKAIGTEATGIPSASHSAKQDFAVSSSTPSHTTDASTAASSIPEPSEMQTNETTEFNLSHGDPVQLLDALTDAVKAAIRESGQPLSTTPKHHQKSVLSDIIVGQSNAIPLSADPSLSLLLQTPRPGSLKHLPTPSVRLLGGFWGDSLTLRVHYVRAATSELPPASPDNSPSFLSDVARIVTEISGIDPVAAAKLTDTVLDALHVDSSAIASVIPKVASQASVSAADLLPLIIPAVSKAMNQPLPQEPSVSSLDMVETLNKVLQQGTAVINDLSRAMEDITDPALLAVLNQLAMIVSAVSSYLKKPLCAVDRVVDGTSFEAVVPCGSAETKSPSSAGQPTAPAATSLPESTLGTSGPAGPGGTTTIAPPSPYSPSTNPAPPSTSMAGNPSKTSSPAPTNDEGGGGGMPGSGVPAETSSAHPPCPTCPSCDQCPPKICSVKGQEGPGAHHPPDPSVGPCPGKGFRLVLRSEGNIGPNTSSKPGGRSFLQRDGETKHRQRGSSDEAP</sequence>
<evidence type="ECO:0000313" key="3">
    <source>
        <dbReference type="Proteomes" id="UP000827724"/>
    </source>
</evidence>